<dbReference type="EMBL" id="JXXR01000008">
    <property type="protein sequence ID" value="KJY74905.1"/>
    <property type="molecule type" value="Genomic_DNA"/>
</dbReference>
<name>A0A837G8M9_9VIBR</name>
<proteinExistence type="predicted"/>
<gene>
    <name evidence="1" type="ORF">TW71_08150</name>
</gene>
<evidence type="ECO:0000313" key="1">
    <source>
        <dbReference type="EMBL" id="KJY74905.1"/>
    </source>
</evidence>
<dbReference type="Gene3D" id="1.25.40.10">
    <property type="entry name" value="Tetratricopeptide repeat domain"/>
    <property type="match status" value="1"/>
</dbReference>
<accession>A0A837G8M9</accession>
<dbReference type="RefSeq" id="WP_045985509.1">
    <property type="nucleotide sequence ID" value="NZ_CP063053.1"/>
</dbReference>
<dbReference type="AlphaFoldDB" id="A0A837G8M9"/>
<organism evidence="1">
    <name type="scientific">Vibrio coralliilyticus</name>
    <dbReference type="NCBI Taxonomy" id="190893"/>
    <lineage>
        <taxon>Bacteria</taxon>
        <taxon>Pseudomonadati</taxon>
        <taxon>Pseudomonadota</taxon>
        <taxon>Gammaproteobacteria</taxon>
        <taxon>Vibrionales</taxon>
        <taxon>Vibrionaceae</taxon>
        <taxon>Vibrio</taxon>
    </lineage>
</organism>
<reference evidence="1" key="1">
    <citation type="journal article" date="2015" name="BMC Genomics">
        <title>Genome mining reveals unlocked bioactive potential of marine Gram-negative bacteria.</title>
        <authorList>
            <person name="Machado H."/>
            <person name="Sonnenschein E.C."/>
            <person name="Melchiorsen J."/>
            <person name="Gram L."/>
        </authorList>
    </citation>
    <scope>NUCLEOTIDE SEQUENCE</scope>
    <source>
        <strain evidence="1">S2052</strain>
    </source>
</reference>
<sequence length="636" mass="72714">MRSKTRQVLDAVIKIRRIVWPSVHGRIAILFVIAGISMLGSPVWVVFFNEWMPSIARRYLDLELSPVDLERAESQSQLLGFVCASLGVLIYFAGEYLFVHKRKQRVFIYLANTLKERLPETFNSDEAQYIERRIVLQAEAGDASSKQLLSRKEADLTEFINVLLKNSSTERNFNYVIAKLFYSCANLSMAKEYCTKEVHLHRDNYEAHLFLASIYEHEGNKDRAIRLVEEIIPNIDENKHIDDLIHALIFHWHLDSHHLKSLERAKALAMRHNVADKLARILFYLGQDIDLDSSEETKFWCDIEAANQLIDSGDFVKARLKIDHHFNAAYDSQRWLEAEYINRIILNCYQQERDHEMVYQRLQIGLELTEKSGCVPSLISNMIGVAESLINPDDPNPKRFDPEKALEIWESLLKLGHKTNNHTLIDVAKSQVKRISEALAEVRAQQVRTNRINQLKSMLPTDPSDSFFREFIQLAGYGLSSASSLFIQIGQDPKCAQLYKKMLSLYDEGDEQTYLQKTLKLLFDAGFDNQHPQLISQSKALDILEQLISASMKKEESRAREFLNNTSLDLSPLGLMKIMSLDLPDEELSLVTEWLDQSQSNLNLAAGRLVASCMGHSDALPTALAEKILSALSVEE</sequence>
<dbReference type="InterPro" id="IPR011990">
    <property type="entry name" value="TPR-like_helical_dom_sf"/>
</dbReference>
<dbReference type="SUPFAM" id="SSF48452">
    <property type="entry name" value="TPR-like"/>
    <property type="match status" value="1"/>
</dbReference>
<protein>
    <submittedName>
        <fullName evidence="1">Uncharacterized protein</fullName>
    </submittedName>
</protein>
<comment type="caution">
    <text evidence="1">The sequence shown here is derived from an EMBL/GenBank/DDBJ whole genome shotgun (WGS) entry which is preliminary data.</text>
</comment>